<dbReference type="RefSeq" id="WP_148349545.1">
    <property type="nucleotide sequence ID" value="NZ_JBHSBF010000009.1"/>
</dbReference>
<keyword evidence="3" id="KW-1185">Reference proteome</keyword>
<feature type="region of interest" description="Disordered" evidence="1">
    <location>
        <begin position="125"/>
        <end position="149"/>
    </location>
</feature>
<gene>
    <name evidence="2" type="ORF">FXF65_10350</name>
</gene>
<feature type="region of interest" description="Disordered" evidence="1">
    <location>
        <begin position="21"/>
        <end position="56"/>
    </location>
</feature>
<name>A0A5D0UBK1_9ACTN</name>
<dbReference type="EMBL" id="VSFF01000004">
    <property type="protein sequence ID" value="TYC15748.1"/>
    <property type="molecule type" value="Genomic_DNA"/>
</dbReference>
<dbReference type="Proteomes" id="UP000322634">
    <property type="component" value="Unassembled WGS sequence"/>
</dbReference>
<protein>
    <submittedName>
        <fullName evidence="2">Uncharacterized protein</fullName>
    </submittedName>
</protein>
<dbReference type="OrthoDB" id="3475649at2"/>
<evidence type="ECO:0000313" key="3">
    <source>
        <dbReference type="Proteomes" id="UP000322634"/>
    </source>
</evidence>
<reference evidence="2 3" key="1">
    <citation type="submission" date="2019-08" db="EMBL/GenBank/DDBJ databases">
        <title>Actinomadura sp. nov. CYP1-5 isolated from mountain soil.</title>
        <authorList>
            <person name="Songsumanus A."/>
            <person name="Kuncharoen N."/>
            <person name="Kudo T."/>
            <person name="Yuki M."/>
            <person name="Igarashi Y."/>
            <person name="Tanasupawat S."/>
        </authorList>
    </citation>
    <scope>NUCLEOTIDE SEQUENCE [LARGE SCALE GENOMIC DNA]</scope>
    <source>
        <strain evidence="2 3">GKU157</strain>
    </source>
</reference>
<proteinExistence type="predicted"/>
<sequence length="149" mass="15278">MDADTAHALMALLAERRMERGAAPAAEPFRVEGTHVPPSGTSSPPPPTAQAVPAAQGPVVTAVSPFGQPTYAEPGYVEPGYADPGYAESAAYAEPAYGQPAYGQPAYAEPGYAQAPYAEAPFVQPQQGGQIFPGGTGPTPLLPSVYPTH</sequence>
<accession>A0A5D0UBK1</accession>
<comment type="caution">
    <text evidence="2">The sequence shown here is derived from an EMBL/GenBank/DDBJ whole genome shotgun (WGS) entry which is preliminary data.</text>
</comment>
<evidence type="ECO:0000313" key="2">
    <source>
        <dbReference type="EMBL" id="TYC15748.1"/>
    </source>
</evidence>
<organism evidence="2 3">
    <name type="scientific">Actinomadura syzygii</name>
    <dbReference type="NCBI Taxonomy" id="1427538"/>
    <lineage>
        <taxon>Bacteria</taxon>
        <taxon>Bacillati</taxon>
        <taxon>Actinomycetota</taxon>
        <taxon>Actinomycetes</taxon>
        <taxon>Streptosporangiales</taxon>
        <taxon>Thermomonosporaceae</taxon>
        <taxon>Actinomadura</taxon>
    </lineage>
</organism>
<dbReference type="AlphaFoldDB" id="A0A5D0UBK1"/>
<evidence type="ECO:0000256" key="1">
    <source>
        <dbReference type="SAM" id="MobiDB-lite"/>
    </source>
</evidence>